<organism evidence="2 3">
    <name type="scientific">Allacma fusca</name>
    <dbReference type="NCBI Taxonomy" id="39272"/>
    <lineage>
        <taxon>Eukaryota</taxon>
        <taxon>Metazoa</taxon>
        <taxon>Ecdysozoa</taxon>
        <taxon>Arthropoda</taxon>
        <taxon>Hexapoda</taxon>
        <taxon>Collembola</taxon>
        <taxon>Symphypleona</taxon>
        <taxon>Sminthuridae</taxon>
        <taxon>Allacma</taxon>
    </lineage>
</organism>
<reference evidence="2" key="1">
    <citation type="submission" date="2021-06" db="EMBL/GenBank/DDBJ databases">
        <authorList>
            <person name="Hodson N. C."/>
            <person name="Mongue J. A."/>
            <person name="Jaron S. K."/>
        </authorList>
    </citation>
    <scope>NUCLEOTIDE SEQUENCE</scope>
</reference>
<evidence type="ECO:0000256" key="1">
    <source>
        <dbReference type="SAM" id="MobiDB-lite"/>
    </source>
</evidence>
<dbReference type="AlphaFoldDB" id="A0A8J2P6P6"/>
<evidence type="ECO:0000313" key="2">
    <source>
        <dbReference type="EMBL" id="CAG7733294.1"/>
    </source>
</evidence>
<dbReference type="Proteomes" id="UP000708208">
    <property type="component" value="Unassembled WGS sequence"/>
</dbReference>
<accession>A0A8J2P6P6</accession>
<proteinExistence type="predicted"/>
<sequence length="62" mass="7125">MKVQKLLIVGLYRRMRNENLELAQSSGSESSPSWASNTPRPSEFTFDFGQSRTIDELTNQFK</sequence>
<feature type="compositionally biased region" description="Low complexity" evidence="1">
    <location>
        <begin position="25"/>
        <end position="36"/>
    </location>
</feature>
<name>A0A8J2P6P6_9HEXA</name>
<feature type="region of interest" description="Disordered" evidence="1">
    <location>
        <begin position="22"/>
        <end position="49"/>
    </location>
</feature>
<evidence type="ECO:0000313" key="3">
    <source>
        <dbReference type="Proteomes" id="UP000708208"/>
    </source>
</evidence>
<feature type="non-terminal residue" evidence="2">
    <location>
        <position position="1"/>
    </location>
</feature>
<dbReference type="EMBL" id="CAJVCH010246443">
    <property type="protein sequence ID" value="CAG7733294.1"/>
    <property type="molecule type" value="Genomic_DNA"/>
</dbReference>
<keyword evidence="3" id="KW-1185">Reference proteome</keyword>
<protein>
    <submittedName>
        <fullName evidence="2">Uncharacterized protein</fullName>
    </submittedName>
</protein>
<gene>
    <name evidence="2" type="ORF">AFUS01_LOCUS21748</name>
</gene>
<comment type="caution">
    <text evidence="2">The sequence shown here is derived from an EMBL/GenBank/DDBJ whole genome shotgun (WGS) entry which is preliminary data.</text>
</comment>